<dbReference type="SUPFAM" id="SSF88659">
    <property type="entry name" value="Sigma3 and sigma4 domains of RNA polymerase sigma factors"/>
    <property type="match status" value="1"/>
</dbReference>
<name>A0A239G0V7_9SPHN</name>
<dbReference type="AlphaFoldDB" id="A0A239G0V7"/>
<dbReference type="InterPro" id="IPR036388">
    <property type="entry name" value="WH-like_DNA-bd_sf"/>
</dbReference>
<dbReference type="InterPro" id="IPR014284">
    <property type="entry name" value="RNA_pol_sigma-70_dom"/>
</dbReference>
<reference evidence="8" key="1">
    <citation type="submission" date="2017-06" db="EMBL/GenBank/DDBJ databases">
        <authorList>
            <person name="Varghese N."/>
            <person name="Submissions S."/>
        </authorList>
    </citation>
    <scope>NUCLEOTIDE SEQUENCE [LARGE SCALE GENOMIC DNA]</scope>
    <source>
        <strain evidence="8">LNB2</strain>
    </source>
</reference>
<keyword evidence="3" id="KW-0731">Sigma factor</keyword>
<organism evidence="7 8">
    <name type="scientific">Edaphosphingomonas laterariae</name>
    <dbReference type="NCBI Taxonomy" id="861865"/>
    <lineage>
        <taxon>Bacteria</taxon>
        <taxon>Pseudomonadati</taxon>
        <taxon>Pseudomonadota</taxon>
        <taxon>Alphaproteobacteria</taxon>
        <taxon>Sphingomonadales</taxon>
        <taxon>Rhizorhabdaceae</taxon>
        <taxon>Edaphosphingomonas</taxon>
    </lineage>
</organism>
<protein>
    <submittedName>
        <fullName evidence="7">RNA polymerase sigma-70 factor, ECF subfamily</fullName>
    </submittedName>
</protein>
<dbReference type="InterPro" id="IPR013324">
    <property type="entry name" value="RNA_pol_sigma_r3/r4-like"/>
</dbReference>
<dbReference type="PANTHER" id="PTHR43133:SF63">
    <property type="entry name" value="RNA POLYMERASE SIGMA FACTOR FECI-RELATED"/>
    <property type="match status" value="1"/>
</dbReference>
<dbReference type="PANTHER" id="PTHR43133">
    <property type="entry name" value="RNA POLYMERASE ECF-TYPE SIGMA FACTO"/>
    <property type="match status" value="1"/>
</dbReference>
<accession>A0A239G0V7</accession>
<dbReference type="InterPro" id="IPR007627">
    <property type="entry name" value="RNA_pol_sigma70_r2"/>
</dbReference>
<dbReference type="Proteomes" id="UP000198281">
    <property type="component" value="Unassembled WGS sequence"/>
</dbReference>
<dbReference type="NCBIfam" id="TIGR02937">
    <property type="entry name" value="sigma70-ECF"/>
    <property type="match status" value="1"/>
</dbReference>
<dbReference type="CDD" id="cd06171">
    <property type="entry name" value="Sigma70_r4"/>
    <property type="match status" value="1"/>
</dbReference>
<evidence type="ECO:0000313" key="8">
    <source>
        <dbReference type="Proteomes" id="UP000198281"/>
    </source>
</evidence>
<dbReference type="InterPro" id="IPR039425">
    <property type="entry name" value="RNA_pol_sigma-70-like"/>
</dbReference>
<dbReference type="Pfam" id="PF08281">
    <property type="entry name" value="Sigma70_r4_2"/>
    <property type="match status" value="1"/>
</dbReference>
<dbReference type="GO" id="GO:0016987">
    <property type="term" value="F:sigma factor activity"/>
    <property type="evidence" value="ECO:0007669"/>
    <property type="project" value="UniProtKB-KW"/>
</dbReference>
<evidence type="ECO:0000256" key="3">
    <source>
        <dbReference type="ARBA" id="ARBA00023082"/>
    </source>
</evidence>
<sequence length="198" mass="22233">MPWPESAFQHSLTARFGADRPCHPASEMSVRDRPIDEVGERGGEAIRLRAALKRYVARRVPAGDVDDVLQDVFLNLAKAEPQYSIGNLSAYVFRIASNLVLARGRRPAWYAPVGEASGELADDRAFPPDRVLASKQELRSVMHDIMALPERTRDVFLLHRFEDFTYAEIAGHFDISLSAVEKHMIKALRRLSHAANAR</sequence>
<dbReference type="InterPro" id="IPR013325">
    <property type="entry name" value="RNA_pol_sigma_r2"/>
</dbReference>
<evidence type="ECO:0000256" key="2">
    <source>
        <dbReference type="ARBA" id="ARBA00023015"/>
    </source>
</evidence>
<dbReference type="GO" id="GO:0006352">
    <property type="term" value="P:DNA-templated transcription initiation"/>
    <property type="evidence" value="ECO:0007669"/>
    <property type="project" value="InterPro"/>
</dbReference>
<dbReference type="GO" id="GO:0003677">
    <property type="term" value="F:DNA binding"/>
    <property type="evidence" value="ECO:0007669"/>
    <property type="project" value="InterPro"/>
</dbReference>
<comment type="similarity">
    <text evidence="1">Belongs to the sigma-70 factor family. ECF subfamily.</text>
</comment>
<dbReference type="Gene3D" id="1.10.1740.10">
    <property type="match status" value="1"/>
</dbReference>
<evidence type="ECO:0000256" key="1">
    <source>
        <dbReference type="ARBA" id="ARBA00010641"/>
    </source>
</evidence>
<keyword evidence="4" id="KW-0804">Transcription</keyword>
<dbReference type="Pfam" id="PF04542">
    <property type="entry name" value="Sigma70_r2"/>
    <property type="match status" value="1"/>
</dbReference>
<dbReference type="EMBL" id="FZOS01000010">
    <property type="protein sequence ID" value="SNS62093.1"/>
    <property type="molecule type" value="Genomic_DNA"/>
</dbReference>
<feature type="domain" description="RNA polymerase sigma factor 70 region 4 type 2" evidence="6">
    <location>
        <begin position="145"/>
        <end position="191"/>
    </location>
</feature>
<evidence type="ECO:0000259" key="6">
    <source>
        <dbReference type="Pfam" id="PF08281"/>
    </source>
</evidence>
<gene>
    <name evidence="7" type="ORF">SAMN06295912_110108</name>
</gene>
<dbReference type="InterPro" id="IPR013249">
    <property type="entry name" value="RNA_pol_sigma70_r4_t2"/>
</dbReference>
<evidence type="ECO:0000256" key="4">
    <source>
        <dbReference type="ARBA" id="ARBA00023163"/>
    </source>
</evidence>
<dbReference type="SUPFAM" id="SSF88946">
    <property type="entry name" value="Sigma2 domain of RNA polymerase sigma factors"/>
    <property type="match status" value="1"/>
</dbReference>
<proteinExistence type="inferred from homology"/>
<keyword evidence="2" id="KW-0805">Transcription regulation</keyword>
<dbReference type="Gene3D" id="1.10.10.10">
    <property type="entry name" value="Winged helix-like DNA-binding domain superfamily/Winged helix DNA-binding domain"/>
    <property type="match status" value="1"/>
</dbReference>
<keyword evidence="8" id="KW-1185">Reference proteome</keyword>
<evidence type="ECO:0000259" key="5">
    <source>
        <dbReference type="Pfam" id="PF04542"/>
    </source>
</evidence>
<feature type="domain" description="RNA polymerase sigma-70 region 2" evidence="5">
    <location>
        <begin position="48"/>
        <end position="106"/>
    </location>
</feature>
<evidence type="ECO:0000313" key="7">
    <source>
        <dbReference type="EMBL" id="SNS62093.1"/>
    </source>
</evidence>